<evidence type="ECO:0000313" key="1">
    <source>
        <dbReference type="EMBL" id="KAK4322466.1"/>
    </source>
</evidence>
<comment type="caution">
    <text evidence="1">The sequence shown here is derived from an EMBL/GenBank/DDBJ whole genome shotgun (WGS) entry which is preliminary data.</text>
</comment>
<protein>
    <submittedName>
        <fullName evidence="1">Uncharacterized protein</fullName>
    </submittedName>
</protein>
<reference evidence="1" key="1">
    <citation type="submission" date="2023-11" db="EMBL/GenBank/DDBJ databases">
        <title>Genome assemblies of two species of porcelain crab, Petrolisthes cinctipes and Petrolisthes manimaculis (Anomura: Porcellanidae).</title>
        <authorList>
            <person name="Angst P."/>
        </authorList>
    </citation>
    <scope>NUCLEOTIDE SEQUENCE</scope>
    <source>
        <strain evidence="1">PB745_02</strain>
        <tissue evidence="1">Gill</tissue>
    </source>
</reference>
<proteinExistence type="predicted"/>
<keyword evidence="2" id="KW-1185">Reference proteome</keyword>
<dbReference type="Proteomes" id="UP001292094">
    <property type="component" value="Unassembled WGS sequence"/>
</dbReference>
<dbReference type="EMBL" id="JAWZYT010000517">
    <property type="protein sequence ID" value="KAK4322466.1"/>
    <property type="molecule type" value="Genomic_DNA"/>
</dbReference>
<accession>A0AAE1Q9X8</accession>
<organism evidence="1 2">
    <name type="scientific">Petrolisthes manimaculis</name>
    <dbReference type="NCBI Taxonomy" id="1843537"/>
    <lineage>
        <taxon>Eukaryota</taxon>
        <taxon>Metazoa</taxon>
        <taxon>Ecdysozoa</taxon>
        <taxon>Arthropoda</taxon>
        <taxon>Crustacea</taxon>
        <taxon>Multicrustacea</taxon>
        <taxon>Malacostraca</taxon>
        <taxon>Eumalacostraca</taxon>
        <taxon>Eucarida</taxon>
        <taxon>Decapoda</taxon>
        <taxon>Pleocyemata</taxon>
        <taxon>Anomura</taxon>
        <taxon>Galatheoidea</taxon>
        <taxon>Porcellanidae</taxon>
        <taxon>Petrolisthes</taxon>
    </lineage>
</organism>
<gene>
    <name evidence="1" type="ORF">Pmani_006806</name>
</gene>
<sequence>MLREAGEVVFMDATGCVDQLNTAVIPFLCAGPAGPVPQAVLFTFSQDEGLLWSRMLWDILFSVAGENHSPSLRTIVMPREKL</sequence>
<dbReference type="AlphaFoldDB" id="A0AAE1Q9X8"/>
<evidence type="ECO:0000313" key="2">
    <source>
        <dbReference type="Proteomes" id="UP001292094"/>
    </source>
</evidence>
<name>A0AAE1Q9X8_9EUCA</name>